<proteinExistence type="predicted"/>
<dbReference type="Proteomes" id="UP000034076">
    <property type="component" value="Unassembled WGS sequence"/>
</dbReference>
<evidence type="ECO:0000313" key="1">
    <source>
        <dbReference type="EMBL" id="KKI50922.1"/>
    </source>
</evidence>
<organism evidence="1 2">
    <name type="scientific">Christensenella hongkongensis</name>
    <dbReference type="NCBI Taxonomy" id="270498"/>
    <lineage>
        <taxon>Bacteria</taxon>
        <taxon>Bacillati</taxon>
        <taxon>Bacillota</taxon>
        <taxon>Clostridia</taxon>
        <taxon>Christensenellales</taxon>
        <taxon>Christensenellaceae</taxon>
        <taxon>Christensenella</taxon>
    </lineage>
</organism>
<dbReference type="EMBL" id="LAYJ01000088">
    <property type="protein sequence ID" value="KKI50922.1"/>
    <property type="molecule type" value="Genomic_DNA"/>
</dbReference>
<dbReference type="AlphaFoldDB" id="A0A0M2NKE4"/>
<name>A0A0M2NKE4_9FIRM</name>
<comment type="caution">
    <text evidence="1">The sequence shown here is derived from an EMBL/GenBank/DDBJ whole genome shotgun (WGS) entry which is preliminary data.</text>
</comment>
<reference evidence="1 2" key="1">
    <citation type="submission" date="2015-04" db="EMBL/GenBank/DDBJ databases">
        <title>Draft genome sequence of bacteremic isolate Catabacter hongkongensis type strain HKU16T.</title>
        <authorList>
            <person name="Lau S.K."/>
            <person name="Teng J.L."/>
            <person name="Huang Y."/>
            <person name="Curreem S.O."/>
            <person name="Tsui S.K."/>
            <person name="Woo P.C."/>
        </authorList>
    </citation>
    <scope>NUCLEOTIDE SEQUENCE [LARGE SCALE GENOMIC DNA]</scope>
    <source>
        <strain evidence="1 2">HKU16</strain>
    </source>
</reference>
<protein>
    <submittedName>
        <fullName evidence="1">Uncharacterized protein</fullName>
    </submittedName>
</protein>
<dbReference type="STRING" id="270498.CHK_1309"/>
<accession>A0A0M2NKE4</accession>
<keyword evidence="2" id="KW-1185">Reference proteome</keyword>
<sequence>MSPPVLKDRPLKLQNKSFPACYSLTFEVGKYYNYNVTII</sequence>
<gene>
    <name evidence="1" type="ORF">CHK_1309</name>
</gene>
<evidence type="ECO:0000313" key="2">
    <source>
        <dbReference type="Proteomes" id="UP000034076"/>
    </source>
</evidence>